<organism evidence="2 3">
    <name type="scientific">Effrenium voratum</name>
    <dbReference type="NCBI Taxonomy" id="2562239"/>
    <lineage>
        <taxon>Eukaryota</taxon>
        <taxon>Sar</taxon>
        <taxon>Alveolata</taxon>
        <taxon>Dinophyceae</taxon>
        <taxon>Suessiales</taxon>
        <taxon>Symbiodiniaceae</taxon>
        <taxon>Effrenium</taxon>
    </lineage>
</organism>
<keyword evidence="3" id="KW-1185">Reference proteome</keyword>
<accession>A0AA36MS95</accession>
<proteinExistence type="predicted"/>
<evidence type="ECO:0000313" key="3">
    <source>
        <dbReference type="Proteomes" id="UP001178507"/>
    </source>
</evidence>
<name>A0AA36MS95_9DINO</name>
<comment type="caution">
    <text evidence="2">The sequence shown here is derived from an EMBL/GenBank/DDBJ whole genome shotgun (WGS) entry which is preliminary data.</text>
</comment>
<gene>
    <name evidence="2" type="ORF">EVOR1521_LOCUS10809</name>
</gene>
<reference evidence="2" key="1">
    <citation type="submission" date="2023-08" db="EMBL/GenBank/DDBJ databases">
        <authorList>
            <person name="Chen Y."/>
            <person name="Shah S."/>
            <person name="Dougan E. K."/>
            <person name="Thang M."/>
            <person name="Chan C."/>
        </authorList>
    </citation>
    <scope>NUCLEOTIDE SEQUENCE</scope>
</reference>
<dbReference type="Proteomes" id="UP001178507">
    <property type="component" value="Unassembled WGS sequence"/>
</dbReference>
<feature type="non-terminal residue" evidence="2">
    <location>
        <position position="1"/>
    </location>
</feature>
<evidence type="ECO:0000256" key="1">
    <source>
        <dbReference type="SAM" id="MobiDB-lite"/>
    </source>
</evidence>
<dbReference type="AlphaFoldDB" id="A0AA36MS95"/>
<feature type="compositionally biased region" description="Acidic residues" evidence="1">
    <location>
        <begin position="158"/>
        <end position="170"/>
    </location>
</feature>
<dbReference type="EMBL" id="CAUJNA010001048">
    <property type="protein sequence ID" value="CAJ1383790.1"/>
    <property type="molecule type" value="Genomic_DNA"/>
</dbReference>
<feature type="region of interest" description="Disordered" evidence="1">
    <location>
        <begin position="144"/>
        <end position="173"/>
    </location>
</feature>
<feature type="compositionally biased region" description="Basic and acidic residues" evidence="1">
    <location>
        <begin position="59"/>
        <end position="73"/>
    </location>
</feature>
<sequence length="209" mass="23365">ALSLSQLKPRRFSFSEGCLRRIRRTARGMQCFTCTSTVSGMPIKISAKTPSQPEPLPTKNDKNDRRGEWRDYDADFDDYDPRTAPLAPPPVDKNALLRRQALHLRSRAARVDTCPAILQHYVAVAEELEAAARPWKEFKHRRTASAQSTVSTVVPEDNISDSEEEEDEVPQEVRGCTDIRQFAKKALPGLPCSRTSMPARLAPPVLGPL</sequence>
<evidence type="ECO:0000313" key="2">
    <source>
        <dbReference type="EMBL" id="CAJ1383790.1"/>
    </source>
</evidence>
<protein>
    <submittedName>
        <fullName evidence="2">Uncharacterized protein</fullName>
    </submittedName>
</protein>
<feature type="region of interest" description="Disordered" evidence="1">
    <location>
        <begin position="44"/>
        <end position="91"/>
    </location>
</feature>